<dbReference type="InterPro" id="IPR009384">
    <property type="entry name" value="SwrD-like"/>
</dbReference>
<dbReference type="RefSeq" id="WP_133580333.1">
    <property type="nucleotide sequence ID" value="NZ_SNYJ01000007.1"/>
</dbReference>
<gene>
    <name evidence="1" type="ORF">EV213_10721</name>
</gene>
<keyword evidence="1" id="KW-0969">Cilium</keyword>
<dbReference type="PANTHER" id="PTHR39185:SF1">
    <property type="entry name" value="SWARMING MOTILITY PROTEIN SWRD"/>
    <property type="match status" value="1"/>
</dbReference>
<keyword evidence="2" id="KW-1185">Reference proteome</keyword>
<reference evidence="1 2" key="1">
    <citation type="submission" date="2019-03" db="EMBL/GenBank/DDBJ databases">
        <title>Genomic Encyclopedia of Type Strains, Phase IV (KMG-IV): sequencing the most valuable type-strain genomes for metagenomic binning, comparative biology and taxonomic classification.</title>
        <authorList>
            <person name="Goeker M."/>
        </authorList>
    </citation>
    <scope>NUCLEOTIDE SEQUENCE [LARGE SCALE GENOMIC DNA]</scope>
    <source>
        <strain evidence="1 2">DSM 28697</strain>
    </source>
</reference>
<accession>A0A4R6U9B1</accession>
<evidence type="ECO:0000313" key="2">
    <source>
        <dbReference type="Proteomes" id="UP000295632"/>
    </source>
</evidence>
<protein>
    <submittedName>
        <fullName evidence="1">Flagellar protein FlbD</fullName>
    </submittedName>
</protein>
<dbReference type="PANTHER" id="PTHR39185">
    <property type="entry name" value="SWARMING MOTILITY PROTEIN SWRD"/>
    <property type="match status" value="1"/>
</dbReference>
<keyword evidence="1" id="KW-0282">Flagellum</keyword>
<name>A0A4R6U9B1_9BACI</name>
<keyword evidence="1" id="KW-0966">Cell projection</keyword>
<dbReference type="Pfam" id="PF06289">
    <property type="entry name" value="FlbD"/>
    <property type="match status" value="1"/>
</dbReference>
<dbReference type="AlphaFoldDB" id="A0A4R6U9B1"/>
<dbReference type="EMBL" id="SNYJ01000007">
    <property type="protein sequence ID" value="TDQ39654.1"/>
    <property type="molecule type" value="Genomic_DNA"/>
</dbReference>
<comment type="caution">
    <text evidence="1">The sequence shown here is derived from an EMBL/GenBank/DDBJ whole genome shotgun (WGS) entry which is preliminary data.</text>
</comment>
<dbReference type="OrthoDB" id="9799862at2"/>
<organism evidence="1 2">
    <name type="scientific">Aureibacillus halotolerans</name>
    <dbReference type="NCBI Taxonomy" id="1508390"/>
    <lineage>
        <taxon>Bacteria</taxon>
        <taxon>Bacillati</taxon>
        <taxon>Bacillota</taxon>
        <taxon>Bacilli</taxon>
        <taxon>Bacillales</taxon>
        <taxon>Bacillaceae</taxon>
        <taxon>Aureibacillus</taxon>
    </lineage>
</organism>
<proteinExistence type="predicted"/>
<dbReference type="Proteomes" id="UP000295632">
    <property type="component" value="Unassembled WGS sequence"/>
</dbReference>
<evidence type="ECO:0000313" key="1">
    <source>
        <dbReference type="EMBL" id="TDQ39654.1"/>
    </source>
</evidence>
<sequence>MIEVTRLNGKVFHLNALLVEQVESHPDTTITLTNGKTFVVRDEEKLVVRKVINYQREIHQQIVK</sequence>